<dbReference type="AlphaFoldDB" id="A0A2P2R1J1"/>
<keyword evidence="1" id="KW-0472">Membrane</keyword>
<evidence type="ECO:0000256" key="1">
    <source>
        <dbReference type="SAM" id="Phobius"/>
    </source>
</evidence>
<dbReference type="EMBL" id="GGEC01092628">
    <property type="protein sequence ID" value="MBX73112.1"/>
    <property type="molecule type" value="Transcribed_RNA"/>
</dbReference>
<name>A0A2P2R1J1_RHIMU</name>
<sequence length="72" mass="8298">MNPFSNHPCIPLVPCHSKSSSISFHYILNFLASNLATSIVLLCNLSLNFQKAYKQADNHLKILIFFLMRMWN</sequence>
<protein>
    <submittedName>
        <fullName evidence="2">Uncharacterized protein</fullName>
    </submittedName>
</protein>
<feature type="transmembrane region" description="Helical" evidence="1">
    <location>
        <begin position="26"/>
        <end position="47"/>
    </location>
</feature>
<keyword evidence="1" id="KW-1133">Transmembrane helix</keyword>
<evidence type="ECO:0000313" key="2">
    <source>
        <dbReference type="EMBL" id="MBX73112.1"/>
    </source>
</evidence>
<reference evidence="2" key="1">
    <citation type="submission" date="2018-02" db="EMBL/GenBank/DDBJ databases">
        <title>Rhizophora mucronata_Transcriptome.</title>
        <authorList>
            <person name="Meera S.P."/>
            <person name="Sreeshan A."/>
            <person name="Augustine A."/>
        </authorList>
    </citation>
    <scope>NUCLEOTIDE SEQUENCE</scope>
    <source>
        <tissue evidence="2">Leaf</tissue>
    </source>
</reference>
<organism evidence="2">
    <name type="scientific">Rhizophora mucronata</name>
    <name type="common">Asiatic mangrove</name>
    <dbReference type="NCBI Taxonomy" id="61149"/>
    <lineage>
        <taxon>Eukaryota</taxon>
        <taxon>Viridiplantae</taxon>
        <taxon>Streptophyta</taxon>
        <taxon>Embryophyta</taxon>
        <taxon>Tracheophyta</taxon>
        <taxon>Spermatophyta</taxon>
        <taxon>Magnoliopsida</taxon>
        <taxon>eudicotyledons</taxon>
        <taxon>Gunneridae</taxon>
        <taxon>Pentapetalae</taxon>
        <taxon>rosids</taxon>
        <taxon>fabids</taxon>
        <taxon>Malpighiales</taxon>
        <taxon>Rhizophoraceae</taxon>
        <taxon>Rhizophora</taxon>
    </lineage>
</organism>
<proteinExistence type="predicted"/>
<keyword evidence="1" id="KW-0812">Transmembrane</keyword>
<accession>A0A2P2R1J1</accession>